<name>A0A151XHG2_9HYME</name>
<keyword evidence="2" id="KW-1185">Reference proteome</keyword>
<accession>A0A151XHG2</accession>
<reference evidence="1 2" key="1">
    <citation type="submission" date="2015-09" db="EMBL/GenBank/DDBJ databases">
        <title>Trachymyrmex zeteki WGS genome.</title>
        <authorList>
            <person name="Nygaard S."/>
            <person name="Hu H."/>
            <person name="Boomsma J."/>
            <person name="Zhang G."/>
        </authorList>
    </citation>
    <scope>NUCLEOTIDE SEQUENCE [LARGE SCALE GENOMIC DNA]</scope>
    <source>
        <strain evidence="1">Tzet28-1</strain>
        <tissue evidence="1">Whole body</tissue>
    </source>
</reference>
<protein>
    <submittedName>
        <fullName evidence="1">Uncharacterized protein</fullName>
    </submittedName>
</protein>
<dbReference type="AlphaFoldDB" id="A0A151XHG2"/>
<gene>
    <name evidence="1" type="ORF">ALC60_01112</name>
</gene>
<evidence type="ECO:0000313" key="1">
    <source>
        <dbReference type="EMBL" id="KYQ59728.1"/>
    </source>
</evidence>
<dbReference type="EMBL" id="KQ982130">
    <property type="protein sequence ID" value="KYQ59728.1"/>
    <property type="molecule type" value="Genomic_DNA"/>
</dbReference>
<organism evidence="1 2">
    <name type="scientific">Mycetomoellerius zeteki</name>
    <dbReference type="NCBI Taxonomy" id="64791"/>
    <lineage>
        <taxon>Eukaryota</taxon>
        <taxon>Metazoa</taxon>
        <taxon>Ecdysozoa</taxon>
        <taxon>Arthropoda</taxon>
        <taxon>Hexapoda</taxon>
        <taxon>Insecta</taxon>
        <taxon>Pterygota</taxon>
        <taxon>Neoptera</taxon>
        <taxon>Endopterygota</taxon>
        <taxon>Hymenoptera</taxon>
        <taxon>Apocrita</taxon>
        <taxon>Aculeata</taxon>
        <taxon>Formicoidea</taxon>
        <taxon>Formicidae</taxon>
        <taxon>Myrmicinae</taxon>
        <taxon>Mycetomoellerius</taxon>
    </lineage>
</organism>
<dbReference type="Proteomes" id="UP000075809">
    <property type="component" value="Unassembled WGS sequence"/>
</dbReference>
<sequence>MALEREGIAKRIDNKKATKNHDPKSYVGDYCSIFLNAYATGKAGGISSYPGRRQETSKLMGDYASNAVSKFKPSVVGKLTGKSSGCSTLPVILIALADATVSRMICDPARINPLVSSFTVFFAVKIFRCRKNFITLKNSGRKKSIGKILPEKDDPRFVAAKKFRVAADKVLSRTQTTHSVPVDYRNNGFLVSANARYTTRHGTTLTKVVTPLSKRRRASKRRIDKNYRKIIRLTRSISPNIPDRTRPSRVYVTKVLDLPVTPVSITHGCLPNDLRLCADYQPNFPLKIIKKEEDELIQSNDQNSTIKMHEKTYLAVPPKVKISWLNKENNSKIIDQLTSYTDHESKINTTESTQNHKPKINTTKSTNNIADKRRNKVNYQPISYMNHDKLSYQHISDMKINTIKPIDHQPEISTTEPIENRRKYKVNYSKITDSLKYEMNFSDNIEHSKYIPVEHAFGSFHDTYQINQ</sequence>
<evidence type="ECO:0000313" key="2">
    <source>
        <dbReference type="Proteomes" id="UP000075809"/>
    </source>
</evidence>
<proteinExistence type="predicted"/>